<protein>
    <submittedName>
        <fullName evidence="1">Unannotated protein</fullName>
    </submittedName>
</protein>
<dbReference type="EMBL" id="CAEZXB010000004">
    <property type="protein sequence ID" value="CAB4669847.1"/>
    <property type="molecule type" value="Genomic_DNA"/>
</dbReference>
<sequence>MSAILERFTNELLPGNGHWPSASEIQVSSTMQKFAERDSQQQVMLAQLLDFLEMHNETAAVAAALEMKDPDLFSFAKVLAFEAYYTSPKVRDVIAQRSRYANRPPQPAGFQVVPHAVTPWNQDAILWRSDGTERSEIVLKMQQKDPNKTWTVEEIRQWQP</sequence>
<evidence type="ECO:0000313" key="2">
    <source>
        <dbReference type="EMBL" id="CAB4683014.1"/>
    </source>
</evidence>
<reference evidence="1" key="1">
    <citation type="submission" date="2020-05" db="EMBL/GenBank/DDBJ databases">
        <authorList>
            <person name="Chiriac C."/>
            <person name="Salcher M."/>
            <person name="Ghai R."/>
            <person name="Kavagutti S V."/>
        </authorList>
    </citation>
    <scope>NUCLEOTIDE SEQUENCE</scope>
</reference>
<dbReference type="EMBL" id="CAEZXN010000001">
    <property type="protein sequence ID" value="CAB4683014.1"/>
    <property type="molecule type" value="Genomic_DNA"/>
</dbReference>
<evidence type="ECO:0000313" key="1">
    <source>
        <dbReference type="EMBL" id="CAB4669847.1"/>
    </source>
</evidence>
<proteinExistence type="predicted"/>
<dbReference type="EMBL" id="CAFBAA010000016">
    <property type="protein sequence ID" value="CAB4843025.1"/>
    <property type="molecule type" value="Genomic_DNA"/>
</dbReference>
<evidence type="ECO:0000313" key="4">
    <source>
        <dbReference type="EMBL" id="CAB5070889.1"/>
    </source>
</evidence>
<dbReference type="AlphaFoldDB" id="A0A6J6M6I7"/>
<dbReference type="EMBL" id="CAFBRC010000002">
    <property type="protein sequence ID" value="CAB5070889.1"/>
    <property type="molecule type" value="Genomic_DNA"/>
</dbReference>
<name>A0A6J6M6I7_9ZZZZ</name>
<accession>A0A6J6M6I7</accession>
<gene>
    <name evidence="1" type="ORF">UFOPK2342_00366</name>
    <name evidence="2" type="ORF">UFOPK2423_00073</name>
    <name evidence="3" type="ORF">UFOPK3266_00792</name>
    <name evidence="4" type="ORF">UFOPK4367_00051</name>
</gene>
<evidence type="ECO:0000313" key="3">
    <source>
        <dbReference type="EMBL" id="CAB4843025.1"/>
    </source>
</evidence>
<organism evidence="1">
    <name type="scientific">freshwater metagenome</name>
    <dbReference type="NCBI Taxonomy" id="449393"/>
    <lineage>
        <taxon>unclassified sequences</taxon>
        <taxon>metagenomes</taxon>
        <taxon>ecological metagenomes</taxon>
    </lineage>
</organism>